<evidence type="ECO:0000256" key="2">
    <source>
        <dbReference type="ARBA" id="ARBA00004191"/>
    </source>
</evidence>
<accession>A0AAD6PZU5</accession>
<dbReference type="PANTHER" id="PTHR21562">
    <property type="entry name" value="NOTUM-RELATED"/>
    <property type="match status" value="1"/>
</dbReference>
<name>A0AAD6PZU5_9ROSI</name>
<dbReference type="GO" id="GO:0009505">
    <property type="term" value="C:plant-type cell wall"/>
    <property type="evidence" value="ECO:0007669"/>
    <property type="project" value="TreeGrafter"/>
</dbReference>
<protein>
    <recommendedName>
        <fullName evidence="6">Pectin acetylesterase</fullName>
        <ecNumber evidence="6">3.1.1.-</ecNumber>
    </recommendedName>
</protein>
<evidence type="ECO:0000256" key="4">
    <source>
        <dbReference type="ARBA" id="ARBA00022512"/>
    </source>
</evidence>
<evidence type="ECO:0000256" key="6">
    <source>
        <dbReference type="RuleBase" id="RU363114"/>
    </source>
</evidence>
<dbReference type="EMBL" id="JAQIZT010000013">
    <property type="protein sequence ID" value="KAJ6973929.1"/>
    <property type="molecule type" value="Genomic_DNA"/>
</dbReference>
<dbReference type="AlphaFoldDB" id="A0AAD6PZU5"/>
<comment type="caution">
    <text evidence="7">The sequence shown here is derived from an EMBL/GenBank/DDBJ whole genome shotgun (WGS) entry which is preliminary data.</text>
</comment>
<evidence type="ECO:0000313" key="8">
    <source>
        <dbReference type="Proteomes" id="UP001164929"/>
    </source>
</evidence>
<keyword evidence="4 6" id="KW-0134">Cell wall</keyword>
<comment type="subcellular location">
    <subcellularLocation>
        <location evidence="2 6">Secreted</location>
        <location evidence="2 6">Cell wall</location>
    </subcellularLocation>
</comment>
<comment type="function">
    <text evidence="1 6">Hydrolyzes acetyl esters in homogalacturonan regions of pectin. In type I primary cell wall, galacturonic acid residues of pectin can be acetylated at the O-2 and O-3 positions. Decreasing the degree of acetylation of pectin gels in vitro alters their physical properties.</text>
</comment>
<evidence type="ECO:0000313" key="7">
    <source>
        <dbReference type="EMBL" id="KAJ6973929.1"/>
    </source>
</evidence>
<dbReference type="Proteomes" id="UP001164929">
    <property type="component" value="Chromosome 13"/>
</dbReference>
<dbReference type="GO" id="GO:0071555">
    <property type="term" value="P:cell wall organization"/>
    <property type="evidence" value="ECO:0007669"/>
    <property type="project" value="UniProtKB-KW"/>
</dbReference>
<dbReference type="EC" id="3.1.1.-" evidence="6"/>
<reference evidence="7" key="1">
    <citation type="journal article" date="2023" name="Mol. Ecol. Resour.">
        <title>Chromosome-level genome assembly of a triploid poplar Populus alba 'Berolinensis'.</title>
        <authorList>
            <person name="Chen S."/>
            <person name="Yu Y."/>
            <person name="Wang X."/>
            <person name="Wang S."/>
            <person name="Zhang T."/>
            <person name="Zhou Y."/>
            <person name="He R."/>
            <person name="Meng N."/>
            <person name="Wang Y."/>
            <person name="Liu W."/>
            <person name="Liu Z."/>
            <person name="Liu J."/>
            <person name="Guo Q."/>
            <person name="Huang H."/>
            <person name="Sederoff R.R."/>
            <person name="Wang G."/>
            <person name="Qu G."/>
            <person name="Chen S."/>
        </authorList>
    </citation>
    <scope>NUCLEOTIDE SEQUENCE</scope>
    <source>
        <strain evidence="7">SC-2020</strain>
    </source>
</reference>
<evidence type="ECO:0000256" key="5">
    <source>
        <dbReference type="ARBA" id="ARBA00023316"/>
    </source>
</evidence>
<gene>
    <name evidence="7" type="ORF">NC653_030080</name>
</gene>
<proteinExistence type="inferred from homology"/>
<keyword evidence="6" id="KW-0378">Hydrolase</keyword>
<evidence type="ECO:0000256" key="1">
    <source>
        <dbReference type="ARBA" id="ARBA00003534"/>
    </source>
</evidence>
<dbReference type="InterPro" id="IPR004963">
    <property type="entry name" value="PAE/NOTUM"/>
</dbReference>
<dbReference type="PANTHER" id="PTHR21562:SF5">
    <property type="entry name" value="PECTIN ACETYLESTERASE 12"/>
    <property type="match status" value="1"/>
</dbReference>
<comment type="similarity">
    <text evidence="3 6">Belongs to the pectinacetylesterase family.</text>
</comment>
<keyword evidence="5 6" id="KW-0961">Cell wall biogenesis/degradation</keyword>
<dbReference type="Pfam" id="PF03283">
    <property type="entry name" value="PAE"/>
    <property type="match status" value="3"/>
</dbReference>
<keyword evidence="8" id="KW-1185">Reference proteome</keyword>
<evidence type="ECO:0000256" key="3">
    <source>
        <dbReference type="ARBA" id="ARBA00005784"/>
    </source>
</evidence>
<keyword evidence="6" id="KW-0964">Secreted</keyword>
<dbReference type="GO" id="GO:0052793">
    <property type="term" value="F:pectin acetylesterase activity"/>
    <property type="evidence" value="ECO:0007669"/>
    <property type="project" value="TreeGrafter"/>
</dbReference>
<sequence>MEKQLAFTGILSKKPEENPDFFNWNRIKLRYCDGASFTGDSENKSCNLEDNALLSGCSAGGLASILHCDEFRDLFPRTTRVKCLSDAGLFLDVVDVSGGRTLRNVYSGVVGLQCFFPQNIIGNVKAPLFILNTAYDSWQIQSSLAPPSADPPWLLEQLQKGPLKMSAPQLQFLQGFRNQMLNAIEGFSNSRQNGLFINSCFAHCQSERQDTWFADDSPVLGSKPIALAVGDWYFDRAGEKAIDCPYPCDNSCHNLVFR</sequence>
<organism evidence="7 8">
    <name type="scientific">Populus alba x Populus x berolinensis</name>
    <dbReference type="NCBI Taxonomy" id="444605"/>
    <lineage>
        <taxon>Eukaryota</taxon>
        <taxon>Viridiplantae</taxon>
        <taxon>Streptophyta</taxon>
        <taxon>Embryophyta</taxon>
        <taxon>Tracheophyta</taxon>
        <taxon>Spermatophyta</taxon>
        <taxon>Magnoliopsida</taxon>
        <taxon>eudicotyledons</taxon>
        <taxon>Gunneridae</taxon>
        <taxon>Pentapetalae</taxon>
        <taxon>rosids</taxon>
        <taxon>fabids</taxon>
        <taxon>Malpighiales</taxon>
        <taxon>Salicaceae</taxon>
        <taxon>Saliceae</taxon>
        <taxon>Populus</taxon>
    </lineage>
</organism>